<dbReference type="eggNOG" id="COG0463">
    <property type="taxonomic scope" value="Bacteria"/>
</dbReference>
<dbReference type="InterPro" id="IPR029044">
    <property type="entry name" value="Nucleotide-diphossugar_trans"/>
</dbReference>
<dbReference type="Gene3D" id="3.90.550.10">
    <property type="entry name" value="Spore Coat Polysaccharide Biosynthesis Protein SpsA, Chain A"/>
    <property type="match status" value="1"/>
</dbReference>
<proteinExistence type="predicted"/>
<organism evidence="2">
    <name type="scientific">Sphingobacterium sp. (strain 21)</name>
    <dbReference type="NCBI Taxonomy" id="743722"/>
    <lineage>
        <taxon>Bacteria</taxon>
        <taxon>Pseudomonadati</taxon>
        <taxon>Bacteroidota</taxon>
        <taxon>Sphingobacteriia</taxon>
        <taxon>Sphingobacteriales</taxon>
        <taxon>Sphingobacteriaceae</taxon>
        <taxon>Sphingobacterium</taxon>
    </lineage>
</organism>
<dbReference type="AlphaFoldDB" id="F4CE86"/>
<dbReference type="HOGENOM" id="CLU_025996_24_0_10"/>
<keyword evidence="2" id="KW-0808">Transferase</keyword>
<evidence type="ECO:0000313" key="2">
    <source>
        <dbReference type="EMBL" id="ADZ78987.1"/>
    </source>
</evidence>
<dbReference type="GO" id="GO:0016740">
    <property type="term" value="F:transferase activity"/>
    <property type="evidence" value="ECO:0007669"/>
    <property type="project" value="UniProtKB-KW"/>
</dbReference>
<sequence>MEQKKPTTSLIISTYNWPEALSLSLKSVLAQKVLPNEVIIADDGSTVHTKELIDMFKARFPILIKHIWHEDKGFRRTVILNKAIAESEGNYIIQIDGDVILHPCFVKDHIEAAQNDYFIKGSRAQISKNKSLEILDSSQISFHPFSRGIKHRFNALRLPFFSFLIKTDPSNPNIRGCNMAFWRSDFIQVNGYDNTIEGWGHEDIELAARLININKRKKHLKLAAVCYHIYHEVASRAKEKDNHLFFEKTIAQGRKQAENGYREIALMEKVRLTHGIPEAEQS</sequence>
<protein>
    <submittedName>
        <fullName evidence="2">Glycosyl transferase family 2</fullName>
    </submittedName>
</protein>
<dbReference type="InterPro" id="IPR050834">
    <property type="entry name" value="Glycosyltransf_2"/>
</dbReference>
<accession>F4CE86</accession>
<dbReference type="KEGG" id="shg:Sph21_2433"/>
<dbReference type="PANTHER" id="PTHR43685">
    <property type="entry name" value="GLYCOSYLTRANSFERASE"/>
    <property type="match status" value="1"/>
</dbReference>
<dbReference type="OrthoDB" id="9801954at2"/>
<dbReference type="PATRIC" id="fig|743722.3.peg.2604"/>
<dbReference type="STRING" id="743722.Sph21_2433"/>
<evidence type="ECO:0000259" key="1">
    <source>
        <dbReference type="Pfam" id="PF00535"/>
    </source>
</evidence>
<dbReference type="SUPFAM" id="SSF53448">
    <property type="entry name" value="Nucleotide-diphospho-sugar transferases"/>
    <property type="match status" value="1"/>
</dbReference>
<name>F4CE86_SPHS2</name>
<dbReference type="CDD" id="cd06420">
    <property type="entry name" value="GT2_Chondriotin_Pol_N"/>
    <property type="match status" value="1"/>
</dbReference>
<feature type="domain" description="Glycosyltransferase 2-like" evidence="1">
    <location>
        <begin position="9"/>
        <end position="184"/>
    </location>
</feature>
<gene>
    <name evidence="2" type="ordered locus">Sph21_2433</name>
</gene>
<dbReference type="Pfam" id="PF00535">
    <property type="entry name" value="Glycos_transf_2"/>
    <property type="match status" value="1"/>
</dbReference>
<dbReference type="PANTHER" id="PTHR43685:SF3">
    <property type="entry name" value="SLR2126 PROTEIN"/>
    <property type="match status" value="1"/>
</dbReference>
<reference evidence="2" key="1">
    <citation type="submission" date="2011-03" db="EMBL/GenBank/DDBJ databases">
        <title>Complete sequence of Sphingobacterium sp. 21.</title>
        <authorList>
            <consortium name="US DOE Joint Genome Institute"/>
            <person name="Lucas S."/>
            <person name="Copeland A."/>
            <person name="Lapidus A."/>
            <person name="Cheng J.-F."/>
            <person name="Goodwin L."/>
            <person name="Pitluck S."/>
            <person name="Davenport K."/>
            <person name="Detter J.C."/>
            <person name="Han C."/>
            <person name="Tapia R."/>
            <person name="Land M."/>
            <person name="Hauser L."/>
            <person name="Kyrpides N."/>
            <person name="Ivanova N."/>
            <person name="Ovchinnikova G."/>
            <person name="Pagani I."/>
            <person name="Siebers A.K."/>
            <person name="Allgaier M."/>
            <person name="Thelen M.P."/>
            <person name="Hugenholtz P."/>
            <person name="Woyke T."/>
        </authorList>
    </citation>
    <scope>NUCLEOTIDE SEQUENCE</scope>
    <source>
        <strain evidence="2">21</strain>
    </source>
</reference>
<dbReference type="InterPro" id="IPR001173">
    <property type="entry name" value="Glyco_trans_2-like"/>
</dbReference>
<dbReference type="EMBL" id="CP002584">
    <property type="protein sequence ID" value="ADZ78987.1"/>
    <property type="molecule type" value="Genomic_DNA"/>
</dbReference>